<feature type="compositionally biased region" description="Basic and acidic residues" evidence="2">
    <location>
        <begin position="2411"/>
        <end position="2425"/>
    </location>
</feature>
<feature type="domain" description="RAVE complex protein Rav1 C-terminal" evidence="3">
    <location>
        <begin position="1423"/>
        <end position="1835"/>
    </location>
</feature>
<evidence type="ECO:0000259" key="3">
    <source>
        <dbReference type="Pfam" id="PF12234"/>
    </source>
</evidence>
<evidence type="ECO:0000256" key="1">
    <source>
        <dbReference type="PROSITE-ProRule" id="PRU00221"/>
    </source>
</evidence>
<evidence type="ECO:0000313" key="4">
    <source>
        <dbReference type="EMBL" id="CAF0772379.1"/>
    </source>
</evidence>
<dbReference type="Pfam" id="PF12234">
    <property type="entry name" value="Rav1p_C"/>
    <property type="match status" value="1"/>
</dbReference>
<dbReference type="GO" id="GO:0007035">
    <property type="term" value="P:vacuolar acidification"/>
    <property type="evidence" value="ECO:0007669"/>
    <property type="project" value="TreeGrafter"/>
</dbReference>
<feature type="region of interest" description="Disordered" evidence="2">
    <location>
        <begin position="1864"/>
        <end position="1906"/>
    </location>
</feature>
<evidence type="ECO:0000313" key="6">
    <source>
        <dbReference type="Proteomes" id="UP000663829"/>
    </source>
</evidence>
<dbReference type="PANTHER" id="PTHR13950:SF9">
    <property type="entry name" value="RABCONNECTIN-3A"/>
    <property type="match status" value="1"/>
</dbReference>
<organism evidence="4 6">
    <name type="scientific">Didymodactylos carnosus</name>
    <dbReference type="NCBI Taxonomy" id="1234261"/>
    <lineage>
        <taxon>Eukaryota</taxon>
        <taxon>Metazoa</taxon>
        <taxon>Spiralia</taxon>
        <taxon>Gnathifera</taxon>
        <taxon>Rotifera</taxon>
        <taxon>Eurotatoria</taxon>
        <taxon>Bdelloidea</taxon>
        <taxon>Philodinida</taxon>
        <taxon>Philodinidae</taxon>
        <taxon>Didymodactylos</taxon>
    </lineage>
</organism>
<dbReference type="InterPro" id="IPR036322">
    <property type="entry name" value="WD40_repeat_dom_sf"/>
</dbReference>
<dbReference type="InterPro" id="IPR015943">
    <property type="entry name" value="WD40/YVTN_repeat-like_dom_sf"/>
</dbReference>
<keyword evidence="1" id="KW-0853">WD repeat</keyword>
<gene>
    <name evidence="4" type="ORF">GPM918_LOCUS1999</name>
    <name evidence="5" type="ORF">SRO942_LOCUS1999</name>
</gene>
<dbReference type="PROSITE" id="PS50294">
    <property type="entry name" value="WD_REPEATS_REGION"/>
    <property type="match status" value="1"/>
</dbReference>
<feature type="region of interest" description="Disordered" evidence="2">
    <location>
        <begin position="2389"/>
        <end position="2425"/>
    </location>
</feature>
<dbReference type="Proteomes" id="UP000681722">
    <property type="component" value="Unassembled WGS sequence"/>
</dbReference>
<dbReference type="EMBL" id="CAJOBC010000207">
    <property type="protein sequence ID" value="CAF3554609.1"/>
    <property type="molecule type" value="Genomic_DNA"/>
</dbReference>
<feature type="region of interest" description="Disordered" evidence="2">
    <location>
        <begin position="2568"/>
        <end position="2595"/>
    </location>
</feature>
<dbReference type="Proteomes" id="UP000663829">
    <property type="component" value="Unassembled WGS sequence"/>
</dbReference>
<evidence type="ECO:0000313" key="5">
    <source>
        <dbReference type="EMBL" id="CAF3554609.1"/>
    </source>
</evidence>
<name>A0A813QRL6_9BILA</name>
<keyword evidence="6" id="KW-1185">Reference proteome</keyword>
<feature type="repeat" description="WD" evidence="1">
    <location>
        <begin position="2887"/>
        <end position="2921"/>
    </location>
</feature>
<dbReference type="SMART" id="SM00320">
    <property type="entry name" value="WD40"/>
    <property type="match status" value="10"/>
</dbReference>
<feature type="region of interest" description="Disordered" evidence="2">
    <location>
        <begin position="1233"/>
        <end position="1260"/>
    </location>
</feature>
<dbReference type="GO" id="GO:0043291">
    <property type="term" value="C:RAVE complex"/>
    <property type="evidence" value="ECO:0007669"/>
    <property type="project" value="TreeGrafter"/>
</dbReference>
<dbReference type="InterPro" id="IPR052208">
    <property type="entry name" value="DmX-like/RAVE_component"/>
</dbReference>
<evidence type="ECO:0000256" key="2">
    <source>
        <dbReference type="SAM" id="MobiDB-lite"/>
    </source>
</evidence>
<protein>
    <recommendedName>
        <fullName evidence="3">RAVE complex protein Rav1 C-terminal domain-containing protein</fullName>
    </recommendedName>
</protein>
<dbReference type="Pfam" id="PF00400">
    <property type="entry name" value="WD40"/>
    <property type="match status" value="3"/>
</dbReference>
<sequence length="2975" mass="336016">MHLHQVLTGAANTNDFSFAVGSIESVHFAAYAAGYNVVILSGDFQRLQVIPGTGHDNCLITCVDCTNETGKIVAAHNNQVCIYEPTPAVHNLSQRLNYQWIQTYKFSCCESSVTALAWNPNGNQLIVVCDSTLQLWSYDNDETVTSTKPTANVQFSLDVDLKRKLTPQIPKTWKNIWSSKLPNPIKYVVYSSDGTLFSTIGRVRKDDRLVRVWYQTASTTNRPSFIYTYLAHPRSVISVSWRKNSKFFPEGTVSNCLITCCKDNICRIWCQTEKKEESAIYTMNDASQLHGSRKRYHELLDKAVQKLYKMRYHYFIPVSPLTSRPLPHSSSHTSVDRLNNDTNVIPTTPVITDDNNQQTLPIKLSHSSSSLSSSASSTTSAMLPSSSLPTVPSTSSIIRFHVATTINPHTDILLSPSVPSHKDYPFIVQWLNNKDLFNTLSIERFVYDMQKQSKLRCYLDGINSNGGGGDNTDGDDTNSNDTQLDLTIGGRRPTAYGRFSSIEDSMHFLGIRTKLKSVMNDWTTSPDVLFSIHPVDGSLLLWVVDWLDQPAPSSSLSLPSKSATISSYPVLHRQVQFSFSAKIPDVFPVGDALSLRPYLVLYCDHYPPPSVAVRPDATELIKWSSNNNNVHRLEQLLPLVNMVTKHTNGTLNLWTLTFTNEQKFQSLICVSHLARMCGHHFSIRHVVCHSIVPLVLTSSCYYSNDDETISSPINNDYNSSLILWSTEPIGPLSKTGGITELARMESIHQNAYNLIAWFPLVIPSMGTTFLRDSPSFLFIASDGEKLRVYHIIWNAKILLTSRFDGPNVRDNQIRANSSYRLKIASIQSTARPSCVIDLAEVIDSQCIWSNAKLIHIFPASAIDYSAQSPPSSSTSTTKKLYYLVLVEKGETKQSRIHMWEIIITYPDDENETIIADMNINTRQESSWFVEVQSKKVSDYLLPLPMDAELQSVDVSFGHLSSSSLCYSDSSSSSPYLLTTIHSDGIVHFWNCTKQAGEISSQTIYEWSEWCGILTYCEKSTRLSITGLPLCVSNAYCGRLAVAFQSQNEMNIGIYECESTGGTSWNHEETIPVSGSGDDRQEILSKRCIHLDWASVENGSHLLAACIGHRISIYSFVYSSKATTTGTLQYSLNISSPTDGALNWIRFRTIDLSYVDGKPAFPVRLKWVRGGLLFVGLDSELQVYSQWSSLDTKKLKQLQEQGQQKLLKPLIKTKHHKKQLKKAVTAADFRKLSVSDDGHSSSTNNILMQKQQQRRDKPSKAPSWLTLDTINDLGLFNATRRAAAVLPQYHPKLLLELVRFGKYRRVKAILAHLTRCVINSVHSVESKVEMKLMRTRTFSIANVENESSGVTELEPAKYIEIDSIPLLPLFALFVADNETSRLTQDDEVNRTNDDSSNDVENYDGLNKKYDDLFATTMHGEVEFKFDEDNDSERKHRKELEKLKREILSNRNWSPAFSCIFDKRMVELLVDYFQRIRLTSLSGTDQMYLLALADTLATMGNENTAQNAVDDCGLRFLIDVKRYIYLSKILSPAQRSTLFKYTITSASFAWAFHSDLQEDLLSLLPSMEKGKPEWNELKLFGVGWWIRNRSVIVRLFEKLGKTAFEQNNDPLDGALYFLALKKKSFLYNLYKHVQDAKMQEFFRNDFTEDRWMKAAQKNAFVLLGKQRFEHAAAFFLLAGKIHDAIEVCVNNLHDIQLALLIARLFENEQPSSSLVDDLLKTQITISPDPFLRSMAYWLLNDYDQSLTTLLIQPSVELITKYNSIYPVSFDYDTVKQSIFIFYDYLRQHPLILRAKQLTATTTTAPENDLKRFAIERRLHFQTASHYINEGCPLLALEILAKLPPFIESKSTIATTTSSQELTNTIIGNGEPVDWSKPLSANKDDDGLKLDWSDNDDDDDNDNKNKDEKKQVIVEEEKVTSTKNVENTTNVQQFDKVGQYMKLICCLKIVVEEMATLATGFEVAGGQLRHHLYCWLEQEIKIIRQLCGMGLNKDDDNSGNVDPLSEDFDEPILSDTGMNDNTIETDRAQHQSLTPSSLVRTGDFETKFKRLIRRRQWLKSNEYLLRTLVSFTTLHGMQGGGLASVRMELLLLMQELFRQTRTQLKYPVPYPTNVPLLIANLSYSLSVSNNSISYVRDITYDILRTMNEWSTLPTLYENAYRIVALRDLAIALSSCIYQSLCNTNENQTTERLAVESFLRSYLYRRDSTRSHRRKSVTSLIERNSPTTAPKDWPGIKVFVTMVKEQDNDTPRLKILLVETLVSVYISLLIYALSTDDCSTLYRLIVRKWSVPESAVKLWYGVFGGGAKKQLAATSETTSAIPIMSSQAPEAAELPSSPTNRRPSGNAYVHRVLPSKPDQQSQKKPSYIEVFIPPRASIVNYFMAKISSEVNNYNYDSDNEDEVEDEEEEEDGADDGEKIDSSQKKMKEREHSDSMSYSWILMRYAIVRLVQQRLWLFFPSIGIERHEIPILSPLLQQFLQKLNQWQESLRLTLDAFISPPDNYLPLSTIDTTSNGPPIHRYRTILEQDNTPFSESLSAIPAKRLWNCLVNEEQLQNIFIKYIFKQKPTPATPSSVSDKFDGRPVDTNITDSGSPPPKTVYRASESISSFCLNNANPNLIAIGLMRELIELDVSNLTATTTTSRSTEILDDDSELPVALPTTATTLTTSDVTSRARSLRMPTGVYMPNNYLVQPALAIATGTNGNSGEQQTLTCRHAIKDACRFANHPVLPHYLCGCSDGSVYLMNWNQDSQPRQVREPTKRVTKLDLSGEGNKFGISDVDGYLSLHVLTNNRSSAYTRLLVHSKSANDFAFLDSSTLIATAGISQDNQNICIWDTLMPTSRMNVASFQCHEIGGGAQCLVYSKHHQLLITGGKRGDMCIFDLRQRRRLATSQAHDSHLKALALDPYEQFYVTGSTEGNIKLWRIQGCEFVHCYYNEHARRGFLHAQISGVNHLEVTSTRHLFSSGADGSLVVRQLTQFN</sequence>
<dbReference type="EMBL" id="CAJNOQ010000207">
    <property type="protein sequence ID" value="CAF0772379.1"/>
    <property type="molecule type" value="Genomic_DNA"/>
</dbReference>
<dbReference type="InterPro" id="IPR001680">
    <property type="entry name" value="WD40_rpt"/>
</dbReference>
<comment type="caution">
    <text evidence="4">The sequence shown here is derived from an EMBL/GenBank/DDBJ whole genome shotgun (WGS) entry which is preliminary data.</text>
</comment>
<feature type="compositionally biased region" description="Acidic residues" evidence="2">
    <location>
        <begin position="2393"/>
        <end position="2410"/>
    </location>
</feature>
<dbReference type="OrthoDB" id="342131at2759"/>
<proteinExistence type="predicted"/>
<reference evidence="4" key="1">
    <citation type="submission" date="2021-02" db="EMBL/GenBank/DDBJ databases">
        <authorList>
            <person name="Nowell W R."/>
        </authorList>
    </citation>
    <scope>NUCLEOTIDE SEQUENCE</scope>
</reference>
<feature type="compositionally biased region" description="Basic and acidic residues" evidence="2">
    <location>
        <begin position="1879"/>
        <end position="1889"/>
    </location>
</feature>
<feature type="region of interest" description="Disordered" evidence="2">
    <location>
        <begin position="2318"/>
        <end position="2362"/>
    </location>
</feature>
<feature type="region of interest" description="Disordered" evidence="2">
    <location>
        <begin position="364"/>
        <end position="392"/>
    </location>
</feature>
<dbReference type="InterPro" id="IPR022033">
    <property type="entry name" value="Rav1p_C"/>
</dbReference>
<accession>A0A813QRL6</accession>
<dbReference type="PANTHER" id="PTHR13950">
    <property type="entry name" value="RABCONNECTIN-RELATED"/>
    <property type="match status" value="1"/>
</dbReference>
<dbReference type="SUPFAM" id="SSF50978">
    <property type="entry name" value="WD40 repeat-like"/>
    <property type="match status" value="2"/>
</dbReference>
<feature type="compositionally biased region" description="Polar residues" evidence="2">
    <location>
        <begin position="1239"/>
        <end position="1250"/>
    </location>
</feature>
<dbReference type="PROSITE" id="PS50082">
    <property type="entry name" value="WD_REPEATS_2"/>
    <property type="match status" value="1"/>
</dbReference>
<dbReference type="Gene3D" id="2.130.10.10">
    <property type="entry name" value="YVTN repeat-like/Quinoprotein amine dehydrogenase"/>
    <property type="match status" value="2"/>
</dbReference>